<dbReference type="InterPro" id="IPR001353">
    <property type="entry name" value="Proteasome_sua/b"/>
</dbReference>
<dbReference type="GO" id="GO:0051603">
    <property type="term" value="P:proteolysis involved in protein catabolic process"/>
    <property type="evidence" value="ECO:0007669"/>
    <property type="project" value="InterPro"/>
</dbReference>
<dbReference type="GO" id="GO:0005839">
    <property type="term" value="C:proteasome core complex"/>
    <property type="evidence" value="ECO:0007669"/>
    <property type="project" value="InterPro"/>
</dbReference>
<accession>A0A6N2BI08</accession>
<reference evidence="1" key="1">
    <citation type="submission" date="2019-05" db="EMBL/GenBank/DDBJ databases">
        <title>The de novo reference genome and transcriptome assemblies of the wild tomato species Solanum chilense.</title>
        <authorList>
            <person name="Stam R."/>
            <person name="Nosenko T."/>
            <person name="Hoerger A.C."/>
            <person name="Stephan W."/>
            <person name="Seidel M.A."/>
            <person name="Kuhn J.M.M."/>
            <person name="Haberer G."/>
            <person name="Tellier A."/>
        </authorList>
    </citation>
    <scope>NUCLEOTIDE SEQUENCE</scope>
    <source>
        <tissue evidence="1">Mature leaves</tissue>
    </source>
</reference>
<name>A0A6N2BI08_SOLCI</name>
<sequence>MRLFNFNFNEPHPSNTTTIIGVVYDDGIILGSTNTITQLNANVVSCHCTHETEILLEDVRKFIIDQENIKITAEIIGTMLSAFKPVMNNMLQTSIIIGGGKKLFEISDVGIVMEKVNFVVGGYGVAYLNNFLDKKWKKGMSEEQAEKLVLKILSLDISLGGVRSCGIQTANINSNGVTKVFHPYNTLSIRGRDLVKSVPARSVCLYQCQ</sequence>
<dbReference type="EMBL" id="RXGB01002498">
    <property type="protein sequence ID" value="TMW94882.1"/>
    <property type="molecule type" value="Genomic_DNA"/>
</dbReference>
<gene>
    <name evidence="1" type="ORF">EJD97_009649</name>
</gene>
<evidence type="ECO:0008006" key="2">
    <source>
        <dbReference type="Google" id="ProtNLM"/>
    </source>
</evidence>
<evidence type="ECO:0000313" key="1">
    <source>
        <dbReference type="EMBL" id="TMW94882.1"/>
    </source>
</evidence>
<dbReference type="AlphaFoldDB" id="A0A6N2BI08"/>
<comment type="caution">
    <text evidence="1">The sequence shown here is derived from an EMBL/GenBank/DDBJ whole genome shotgun (WGS) entry which is preliminary data.</text>
</comment>
<organism evidence="1">
    <name type="scientific">Solanum chilense</name>
    <name type="common">Tomato</name>
    <name type="synonym">Lycopersicon chilense</name>
    <dbReference type="NCBI Taxonomy" id="4083"/>
    <lineage>
        <taxon>Eukaryota</taxon>
        <taxon>Viridiplantae</taxon>
        <taxon>Streptophyta</taxon>
        <taxon>Embryophyta</taxon>
        <taxon>Tracheophyta</taxon>
        <taxon>Spermatophyta</taxon>
        <taxon>Magnoliopsida</taxon>
        <taxon>eudicotyledons</taxon>
        <taxon>Gunneridae</taxon>
        <taxon>Pentapetalae</taxon>
        <taxon>asterids</taxon>
        <taxon>lamiids</taxon>
        <taxon>Solanales</taxon>
        <taxon>Solanaceae</taxon>
        <taxon>Solanoideae</taxon>
        <taxon>Solaneae</taxon>
        <taxon>Solanum</taxon>
        <taxon>Solanum subgen. Lycopersicon</taxon>
    </lineage>
</organism>
<dbReference type="Pfam" id="PF00227">
    <property type="entry name" value="Proteasome"/>
    <property type="match status" value="1"/>
</dbReference>
<dbReference type="SUPFAM" id="SSF56235">
    <property type="entry name" value="N-terminal nucleophile aminohydrolases (Ntn hydrolases)"/>
    <property type="match status" value="1"/>
</dbReference>
<proteinExistence type="predicted"/>
<dbReference type="InterPro" id="IPR029055">
    <property type="entry name" value="Ntn_hydrolases_N"/>
</dbReference>
<protein>
    <recommendedName>
        <fullName evidence="2">Proteasome endopeptidase complex</fullName>
    </recommendedName>
</protein>
<dbReference type="Gene3D" id="3.60.20.10">
    <property type="entry name" value="Glutamine Phosphoribosylpyrophosphate, subunit 1, domain 1"/>
    <property type="match status" value="1"/>
</dbReference>